<dbReference type="OrthoDB" id="1929473at2759"/>
<keyword evidence="1" id="KW-1185">Reference proteome</keyword>
<proteinExistence type="predicted"/>
<dbReference type="Gramene" id="Jr12_06400_p1">
    <property type="protein sequence ID" value="cds.Jr12_06400_p1"/>
    <property type="gene ID" value="Jr12_06400"/>
</dbReference>
<dbReference type="AlphaFoldDB" id="A0A2I4HQD8"/>
<accession>A0A2I4HQD8</accession>
<sequence length="119" mass="13902">MVGRSKVGSFINVLDRMKKRVNNFKFKSLSQASKEILLKVVVQALRTYCMSVFKLPGTLIRQMNRVMHNFWWGQQEQERKVHWISWHTMGKAKSMGGLGFRDIESFNLASLAKQGWRLI</sequence>
<gene>
    <name evidence="2" type="primary">LOC109020379</name>
</gene>
<dbReference type="PANTHER" id="PTHR33116:SF86">
    <property type="entry name" value="REVERSE TRANSCRIPTASE DOMAIN-CONTAINING PROTEIN"/>
    <property type="match status" value="1"/>
</dbReference>
<name>A0A2I4HQD8_JUGRE</name>
<dbReference type="KEGG" id="jre:109020379"/>
<evidence type="ECO:0000313" key="2">
    <source>
        <dbReference type="RefSeq" id="XP_018858373.1"/>
    </source>
</evidence>
<dbReference type="RefSeq" id="XP_018858373.1">
    <property type="nucleotide sequence ID" value="XM_019002828.1"/>
</dbReference>
<dbReference type="Proteomes" id="UP000235220">
    <property type="component" value="Chromosome 12"/>
</dbReference>
<dbReference type="PANTHER" id="PTHR33116">
    <property type="entry name" value="REVERSE TRANSCRIPTASE ZINC-BINDING DOMAIN-CONTAINING PROTEIN-RELATED-RELATED"/>
    <property type="match status" value="1"/>
</dbReference>
<evidence type="ECO:0000313" key="1">
    <source>
        <dbReference type="Proteomes" id="UP000235220"/>
    </source>
</evidence>
<organism evidence="1 2">
    <name type="scientific">Juglans regia</name>
    <name type="common">English walnut</name>
    <dbReference type="NCBI Taxonomy" id="51240"/>
    <lineage>
        <taxon>Eukaryota</taxon>
        <taxon>Viridiplantae</taxon>
        <taxon>Streptophyta</taxon>
        <taxon>Embryophyta</taxon>
        <taxon>Tracheophyta</taxon>
        <taxon>Spermatophyta</taxon>
        <taxon>Magnoliopsida</taxon>
        <taxon>eudicotyledons</taxon>
        <taxon>Gunneridae</taxon>
        <taxon>Pentapetalae</taxon>
        <taxon>rosids</taxon>
        <taxon>fabids</taxon>
        <taxon>Fagales</taxon>
        <taxon>Juglandaceae</taxon>
        <taxon>Juglans</taxon>
    </lineage>
</organism>
<protein>
    <submittedName>
        <fullName evidence="2">Uncharacterized mitochondrial protein AtMg00310-like</fullName>
    </submittedName>
</protein>
<dbReference type="GeneID" id="109020379"/>
<reference evidence="2" key="1">
    <citation type="submission" date="2025-08" db="UniProtKB">
        <authorList>
            <consortium name="RefSeq"/>
        </authorList>
    </citation>
    <scope>IDENTIFICATION</scope>
    <source>
        <tissue evidence="2">Leaves</tissue>
    </source>
</reference>